<sequence>MEVRLSDILSALSYALDVTEGQPAGHAARSCAIGMRIAQEAGVCDEELSSLYYALLLKDAGCSANAGTVYELFGSDDRAFKRDRRRTDYRSTRVNAATAFRATLPNASLLTRLRRFGGFAFGGDTTDRLVAIRCERGADIARMIDLPESTARAILALDEHWDGGGAPFGRKGADIPVAARVMGLAQAVEVHLAHGGLEAALDMAARRAGRWFDPELVAALLATRGDRAFWSSLGGDAVEVVKAFEPTDRVLMTDEDGLDRVAEAFATVVDAKSPFTGRHSAGVARISVGVAETLGLPPETTRDLRRAALLHDLGKLGVANTVLDKPGRLDADEWAAIRRHAELTTRILERVPPFRHFALDAGAHHERLDGRGYHLGLTADQLGWMPRILAVADVFEALTADRPYRDALGPDEALAIMRRDAGTAFSSEHFAALESWAAVAA</sequence>
<dbReference type="Proteomes" id="UP000278962">
    <property type="component" value="Unassembled WGS sequence"/>
</dbReference>
<dbReference type="OrthoDB" id="9802066at2"/>
<proteinExistence type="predicted"/>
<name>A0A660LCW5_9ACTN</name>
<dbReference type="InterPro" id="IPR003607">
    <property type="entry name" value="HD/PDEase_dom"/>
</dbReference>
<gene>
    <name evidence="2" type="ORF">C8N24_1965</name>
</gene>
<accession>A0A660LCW5</accession>
<dbReference type="SUPFAM" id="SSF109604">
    <property type="entry name" value="HD-domain/PDEase-like"/>
    <property type="match status" value="2"/>
</dbReference>
<dbReference type="PANTHER" id="PTHR45228">
    <property type="entry name" value="CYCLIC DI-GMP PHOSPHODIESTERASE TM_0186-RELATED"/>
    <property type="match status" value="1"/>
</dbReference>
<comment type="caution">
    <text evidence="2">The sequence shown here is derived from an EMBL/GenBank/DDBJ whole genome shotgun (WGS) entry which is preliminary data.</text>
</comment>
<reference evidence="2 3" key="1">
    <citation type="submission" date="2018-10" db="EMBL/GenBank/DDBJ databases">
        <title>Genomic Encyclopedia of Archaeal and Bacterial Type Strains, Phase II (KMG-II): from individual species to whole genera.</title>
        <authorList>
            <person name="Goeker M."/>
        </authorList>
    </citation>
    <scope>NUCLEOTIDE SEQUENCE [LARGE SCALE GENOMIC DNA]</scope>
    <source>
        <strain evidence="2 3">DSM 14954</strain>
    </source>
</reference>
<protein>
    <submittedName>
        <fullName evidence="2">HD domain-containing protein</fullName>
    </submittedName>
</protein>
<dbReference type="RefSeq" id="WP_121249851.1">
    <property type="nucleotide sequence ID" value="NZ_RBIL01000001.1"/>
</dbReference>
<dbReference type="AlphaFoldDB" id="A0A660LCW5"/>
<organism evidence="2 3">
    <name type="scientific">Solirubrobacter pauli</name>
    <dbReference type="NCBI Taxonomy" id="166793"/>
    <lineage>
        <taxon>Bacteria</taxon>
        <taxon>Bacillati</taxon>
        <taxon>Actinomycetota</taxon>
        <taxon>Thermoleophilia</taxon>
        <taxon>Solirubrobacterales</taxon>
        <taxon>Solirubrobacteraceae</taxon>
        <taxon>Solirubrobacter</taxon>
    </lineage>
</organism>
<dbReference type="EMBL" id="RBIL01000001">
    <property type="protein sequence ID" value="RKQ92126.1"/>
    <property type="molecule type" value="Genomic_DNA"/>
</dbReference>
<dbReference type="SMART" id="SM00471">
    <property type="entry name" value="HDc"/>
    <property type="match status" value="1"/>
</dbReference>
<dbReference type="InterPro" id="IPR037522">
    <property type="entry name" value="HD_GYP_dom"/>
</dbReference>
<dbReference type="CDD" id="cd00077">
    <property type="entry name" value="HDc"/>
    <property type="match status" value="1"/>
</dbReference>
<dbReference type="PANTHER" id="PTHR45228:SF5">
    <property type="entry name" value="CYCLIC DI-GMP PHOSPHODIESTERASE VC_1348-RELATED"/>
    <property type="match status" value="1"/>
</dbReference>
<dbReference type="InterPro" id="IPR052020">
    <property type="entry name" value="Cyclic_di-GMP/3'3'-cGAMP_PDE"/>
</dbReference>
<evidence type="ECO:0000313" key="2">
    <source>
        <dbReference type="EMBL" id="RKQ92126.1"/>
    </source>
</evidence>
<feature type="domain" description="HD-GYP" evidence="1">
    <location>
        <begin position="254"/>
        <end position="441"/>
    </location>
</feature>
<evidence type="ECO:0000313" key="3">
    <source>
        <dbReference type="Proteomes" id="UP000278962"/>
    </source>
</evidence>
<evidence type="ECO:0000259" key="1">
    <source>
        <dbReference type="PROSITE" id="PS51832"/>
    </source>
</evidence>
<dbReference type="Pfam" id="PF13487">
    <property type="entry name" value="HD_5"/>
    <property type="match status" value="2"/>
</dbReference>
<dbReference type="PROSITE" id="PS51832">
    <property type="entry name" value="HD_GYP"/>
    <property type="match status" value="1"/>
</dbReference>
<keyword evidence="3" id="KW-1185">Reference proteome</keyword>
<dbReference type="Gene3D" id="1.10.3210.10">
    <property type="entry name" value="Hypothetical protein af1432"/>
    <property type="match status" value="2"/>
</dbReference>